<protein>
    <recommendedName>
        <fullName evidence="3">EGF-like domain-containing protein</fullName>
    </recommendedName>
</protein>
<proteinExistence type="predicted"/>
<dbReference type="Gene3D" id="2.10.25.10">
    <property type="entry name" value="Laminin"/>
    <property type="match status" value="1"/>
</dbReference>
<evidence type="ECO:0000259" key="3">
    <source>
        <dbReference type="PROSITE" id="PS50026"/>
    </source>
</evidence>
<dbReference type="Proteomes" id="UP001175271">
    <property type="component" value="Unassembled WGS sequence"/>
</dbReference>
<keyword evidence="2" id="KW-0732">Signal</keyword>
<dbReference type="PROSITE" id="PS01186">
    <property type="entry name" value="EGF_2"/>
    <property type="match status" value="1"/>
</dbReference>
<comment type="caution">
    <text evidence="1">Lacks conserved residue(s) required for the propagation of feature annotation.</text>
</comment>
<feature type="signal peptide" evidence="2">
    <location>
        <begin position="1"/>
        <end position="19"/>
    </location>
</feature>
<keyword evidence="5" id="KW-1185">Reference proteome</keyword>
<comment type="caution">
    <text evidence="4">The sequence shown here is derived from an EMBL/GenBank/DDBJ whole genome shotgun (WGS) entry which is preliminary data.</text>
</comment>
<dbReference type="InterPro" id="IPR000742">
    <property type="entry name" value="EGF"/>
</dbReference>
<evidence type="ECO:0000256" key="1">
    <source>
        <dbReference type="PROSITE-ProRule" id="PRU00076"/>
    </source>
</evidence>
<dbReference type="AlphaFoldDB" id="A0AA39MAS3"/>
<organism evidence="4 5">
    <name type="scientific">Steinernema hermaphroditum</name>
    <dbReference type="NCBI Taxonomy" id="289476"/>
    <lineage>
        <taxon>Eukaryota</taxon>
        <taxon>Metazoa</taxon>
        <taxon>Ecdysozoa</taxon>
        <taxon>Nematoda</taxon>
        <taxon>Chromadorea</taxon>
        <taxon>Rhabditida</taxon>
        <taxon>Tylenchina</taxon>
        <taxon>Panagrolaimomorpha</taxon>
        <taxon>Strongyloidoidea</taxon>
        <taxon>Steinernematidae</taxon>
        <taxon>Steinernema</taxon>
    </lineage>
</organism>
<feature type="disulfide bond" evidence="1">
    <location>
        <begin position="84"/>
        <end position="93"/>
    </location>
</feature>
<reference evidence="4" key="1">
    <citation type="submission" date="2023-06" db="EMBL/GenBank/DDBJ databases">
        <title>Genomic analysis of the entomopathogenic nematode Steinernema hermaphroditum.</title>
        <authorList>
            <person name="Schwarz E.M."/>
            <person name="Heppert J.K."/>
            <person name="Baniya A."/>
            <person name="Schwartz H.T."/>
            <person name="Tan C.-H."/>
            <person name="Antoshechkin I."/>
            <person name="Sternberg P.W."/>
            <person name="Goodrich-Blair H."/>
            <person name="Dillman A.R."/>
        </authorList>
    </citation>
    <scope>NUCLEOTIDE SEQUENCE</scope>
    <source>
        <strain evidence="4">PS9179</strain>
        <tissue evidence="4">Whole animal</tissue>
    </source>
</reference>
<dbReference type="Pfam" id="PF00008">
    <property type="entry name" value="EGF"/>
    <property type="match status" value="1"/>
</dbReference>
<keyword evidence="1" id="KW-1015">Disulfide bond</keyword>
<name>A0AA39MAS3_9BILA</name>
<accession>A0AA39MAS3</accession>
<sequence length="158" mass="17810">MGSLLVLILIVWVCRLTERFDLPVSSFLERASLPYFGGLSHCRYCLSSSCFTSYTSRSPSMCDAQPCHNNGICHETDSFHFCECLAPFGGIDCSHLAADYLPSSSHLVTIRLTVGEQNTILACLLGLLLFWALLRHFWPQVTDLLQCLWLRIAGWSRF</sequence>
<dbReference type="SUPFAM" id="SSF57196">
    <property type="entry name" value="EGF/Laminin"/>
    <property type="match status" value="1"/>
</dbReference>
<evidence type="ECO:0000313" key="5">
    <source>
        <dbReference type="Proteomes" id="UP001175271"/>
    </source>
</evidence>
<evidence type="ECO:0000313" key="4">
    <source>
        <dbReference type="EMBL" id="KAK0426829.1"/>
    </source>
</evidence>
<keyword evidence="1" id="KW-0245">EGF-like domain</keyword>
<evidence type="ECO:0000256" key="2">
    <source>
        <dbReference type="SAM" id="SignalP"/>
    </source>
</evidence>
<dbReference type="EMBL" id="JAUCMV010000001">
    <property type="protein sequence ID" value="KAK0426829.1"/>
    <property type="molecule type" value="Genomic_DNA"/>
</dbReference>
<gene>
    <name evidence="4" type="ORF">QR680_009920</name>
</gene>
<dbReference type="PROSITE" id="PS00022">
    <property type="entry name" value="EGF_1"/>
    <property type="match status" value="1"/>
</dbReference>
<dbReference type="PROSITE" id="PS50026">
    <property type="entry name" value="EGF_3"/>
    <property type="match status" value="1"/>
</dbReference>
<feature type="domain" description="EGF-like" evidence="3">
    <location>
        <begin position="58"/>
        <end position="94"/>
    </location>
</feature>
<dbReference type="CDD" id="cd00054">
    <property type="entry name" value="EGF_CA"/>
    <property type="match status" value="1"/>
</dbReference>
<feature type="chain" id="PRO_5041319189" description="EGF-like domain-containing protein" evidence="2">
    <location>
        <begin position="20"/>
        <end position="158"/>
    </location>
</feature>